<protein>
    <submittedName>
        <fullName evidence="2">NAD(P)-binding protein</fullName>
    </submittedName>
</protein>
<dbReference type="AlphaFoldDB" id="A0A6A5W8E4"/>
<keyword evidence="3" id="KW-1185">Reference proteome</keyword>
<dbReference type="GO" id="GO:0016491">
    <property type="term" value="F:oxidoreductase activity"/>
    <property type="evidence" value="ECO:0007669"/>
    <property type="project" value="UniProtKB-KW"/>
</dbReference>
<reference evidence="2" key="1">
    <citation type="journal article" date="2020" name="Stud. Mycol.">
        <title>101 Dothideomycetes genomes: a test case for predicting lifestyles and emergence of pathogens.</title>
        <authorList>
            <person name="Haridas S."/>
            <person name="Albert R."/>
            <person name="Binder M."/>
            <person name="Bloem J."/>
            <person name="Labutti K."/>
            <person name="Salamov A."/>
            <person name="Andreopoulos B."/>
            <person name="Baker S."/>
            <person name="Barry K."/>
            <person name="Bills G."/>
            <person name="Bluhm B."/>
            <person name="Cannon C."/>
            <person name="Castanera R."/>
            <person name="Culley D."/>
            <person name="Daum C."/>
            <person name="Ezra D."/>
            <person name="Gonzalez J."/>
            <person name="Henrissat B."/>
            <person name="Kuo A."/>
            <person name="Liang C."/>
            <person name="Lipzen A."/>
            <person name="Lutzoni F."/>
            <person name="Magnuson J."/>
            <person name="Mondo S."/>
            <person name="Nolan M."/>
            <person name="Ohm R."/>
            <person name="Pangilinan J."/>
            <person name="Park H.-J."/>
            <person name="Ramirez L."/>
            <person name="Alfaro M."/>
            <person name="Sun H."/>
            <person name="Tritt A."/>
            <person name="Yoshinaga Y."/>
            <person name="Zwiers L.-H."/>
            <person name="Turgeon B."/>
            <person name="Goodwin S."/>
            <person name="Spatafora J."/>
            <person name="Crous P."/>
            <person name="Grigoriev I."/>
        </authorList>
    </citation>
    <scope>NUCLEOTIDE SEQUENCE</scope>
    <source>
        <strain evidence="2">CBS 123094</strain>
    </source>
</reference>
<dbReference type="SUPFAM" id="SSF51735">
    <property type="entry name" value="NAD(P)-binding Rossmann-fold domains"/>
    <property type="match status" value="1"/>
</dbReference>
<dbReference type="InterPro" id="IPR036291">
    <property type="entry name" value="NAD(P)-bd_dom_sf"/>
</dbReference>
<dbReference type="Pfam" id="PF00106">
    <property type="entry name" value="adh_short"/>
    <property type="match status" value="1"/>
</dbReference>
<dbReference type="PANTHER" id="PTHR43157">
    <property type="entry name" value="PHOSPHATIDYLINOSITOL-GLYCAN BIOSYNTHESIS CLASS F PROTEIN-RELATED"/>
    <property type="match status" value="1"/>
</dbReference>
<accession>A0A6A5W8E4</accession>
<dbReference type="EMBL" id="ML977626">
    <property type="protein sequence ID" value="KAF1996371.1"/>
    <property type="molecule type" value="Genomic_DNA"/>
</dbReference>
<dbReference type="Proteomes" id="UP000799779">
    <property type="component" value="Unassembled WGS sequence"/>
</dbReference>
<name>A0A6A5W8E4_9PLEO</name>
<gene>
    <name evidence="2" type="ORF">P154DRAFT_472823</name>
</gene>
<sequence length="308" mass="33231">MRAAFNPSTDIPSLVGKVVLVTGGNIGIGKAMAMEFAKHKPFQLWIAARNTETSNTAISDIKSAVPDVNIKFLQVDLGSFDSIKKAVKTFSSSVSRLDILILNAGMMGGLPSTSGEGVEKHFSVNHLGHALLFKLLVPLLDKAADNPIGLEPRVCITASRGHKYSLPPGGIEFNTIKSKQEHISGVSRYCQSKLANVLYARALAKRYPKFTIASINPGDVKTSLFSTGSEGLSWVFRIFTMIAVPIIGMTPEGGAKNGLWVASAKEVESGEYYEPVGISGKASALSQDVELVEKLWQWTEKELEGQHI</sequence>
<dbReference type="PANTHER" id="PTHR43157:SF31">
    <property type="entry name" value="PHOSPHATIDYLINOSITOL-GLYCAN BIOSYNTHESIS CLASS F PROTEIN"/>
    <property type="match status" value="1"/>
</dbReference>
<keyword evidence="1" id="KW-0560">Oxidoreductase</keyword>
<evidence type="ECO:0000313" key="2">
    <source>
        <dbReference type="EMBL" id="KAF1996371.1"/>
    </source>
</evidence>
<evidence type="ECO:0000313" key="3">
    <source>
        <dbReference type="Proteomes" id="UP000799779"/>
    </source>
</evidence>
<organism evidence="2 3">
    <name type="scientific">Amniculicola lignicola CBS 123094</name>
    <dbReference type="NCBI Taxonomy" id="1392246"/>
    <lineage>
        <taxon>Eukaryota</taxon>
        <taxon>Fungi</taxon>
        <taxon>Dikarya</taxon>
        <taxon>Ascomycota</taxon>
        <taxon>Pezizomycotina</taxon>
        <taxon>Dothideomycetes</taxon>
        <taxon>Pleosporomycetidae</taxon>
        <taxon>Pleosporales</taxon>
        <taxon>Amniculicolaceae</taxon>
        <taxon>Amniculicola</taxon>
    </lineage>
</organism>
<dbReference type="OrthoDB" id="191139at2759"/>
<dbReference type="InterPro" id="IPR002347">
    <property type="entry name" value="SDR_fam"/>
</dbReference>
<evidence type="ECO:0000256" key="1">
    <source>
        <dbReference type="ARBA" id="ARBA00023002"/>
    </source>
</evidence>
<dbReference type="PRINTS" id="PR00081">
    <property type="entry name" value="GDHRDH"/>
</dbReference>
<dbReference type="Gene3D" id="3.40.50.720">
    <property type="entry name" value="NAD(P)-binding Rossmann-like Domain"/>
    <property type="match status" value="1"/>
</dbReference>
<proteinExistence type="predicted"/>